<sequence length="142" mass="15598">MYATRDDMVTAFGERECISLTDREFTGAVDDAVMLSFLEQASAEIDSYLVARYPTPWPDAPRLLVGRCCAIARYLACGAQTQVTDEIRDRYRDAIRYLEQVARGTVSLGRLPNGDVVPSGARVKFSSNGRAFGRDSTDGGAF</sequence>
<gene>
    <name evidence="1" type="ORF">M993_02284</name>
</gene>
<comment type="caution">
    <text evidence="1">The sequence shown here is derived from an EMBL/GenBank/DDBJ whole genome shotgun (WGS) entry which is preliminary data.</text>
</comment>
<dbReference type="InterPro" id="IPR009752">
    <property type="entry name" value="Phage_Mu_GpJ"/>
</dbReference>
<keyword evidence="2" id="KW-1185">Reference proteome</keyword>
<dbReference type="Pfam" id="PF07030">
    <property type="entry name" value="Phage_Mu_Gp36"/>
    <property type="match status" value="1"/>
</dbReference>
<dbReference type="AlphaFoldDB" id="A0AA91EE01"/>
<accession>A0AA91EE01</accession>
<proteinExistence type="predicted"/>
<evidence type="ECO:0000313" key="2">
    <source>
        <dbReference type="Proteomes" id="UP000078431"/>
    </source>
</evidence>
<name>A0AA91EE01_9GAMM</name>
<dbReference type="EMBL" id="LXEX01000031">
    <property type="protein sequence ID" value="OAT58981.1"/>
    <property type="molecule type" value="Genomic_DNA"/>
</dbReference>
<dbReference type="Proteomes" id="UP000078431">
    <property type="component" value="Unassembled WGS sequence"/>
</dbReference>
<dbReference type="RefSeq" id="WP_061552904.1">
    <property type="nucleotide sequence ID" value="NZ_LXEX01000031.1"/>
</dbReference>
<protein>
    <submittedName>
        <fullName evidence="1">Gp36 family Mu-like prophage protein</fullName>
    </submittedName>
</protein>
<reference evidence="1 2" key="1">
    <citation type="submission" date="2016-04" db="EMBL/GenBank/DDBJ databases">
        <title>ATOL: Assembling a taxonomically balanced genome-scale reconstruction of the evolutionary history of the Enterobacteriaceae.</title>
        <authorList>
            <person name="Plunkett G.III."/>
            <person name="Neeno-Eckwall E.C."/>
            <person name="Glasner J.D."/>
            <person name="Perna N.T."/>
        </authorList>
    </citation>
    <scope>NUCLEOTIDE SEQUENCE [LARGE SCALE GENOMIC DNA]</scope>
    <source>
        <strain evidence="1 2">ATCC 12841</strain>
    </source>
</reference>
<organism evidence="1 2">
    <name type="scientific">Obesumbacterium proteus ATCC 12841</name>
    <dbReference type="NCBI Taxonomy" id="1354268"/>
    <lineage>
        <taxon>Bacteria</taxon>
        <taxon>Pseudomonadati</taxon>
        <taxon>Pseudomonadota</taxon>
        <taxon>Gammaproteobacteria</taxon>
        <taxon>Enterobacterales</taxon>
        <taxon>Hafniaceae</taxon>
        <taxon>Obesumbacterium</taxon>
    </lineage>
</organism>
<evidence type="ECO:0000313" key="1">
    <source>
        <dbReference type="EMBL" id="OAT58981.1"/>
    </source>
</evidence>